<dbReference type="InterPro" id="IPR043003">
    <property type="entry name" value="FANCL_d3_sf"/>
</dbReference>
<evidence type="ECO:0000256" key="3">
    <source>
        <dbReference type="PROSITE-ProRule" id="PRU00175"/>
    </source>
</evidence>
<dbReference type="Pfam" id="PF11793">
    <property type="entry name" value="FANCL_C"/>
    <property type="match status" value="1"/>
</dbReference>
<dbReference type="PROSITE" id="PS50089">
    <property type="entry name" value="ZF_RING_2"/>
    <property type="match status" value="1"/>
</dbReference>
<dbReference type="InterPro" id="IPR043898">
    <property type="entry name" value="FANCL_d2"/>
</dbReference>
<dbReference type="Proteomes" id="UP000007819">
    <property type="component" value="Chromosome X"/>
</dbReference>
<dbReference type="InterPro" id="IPR001841">
    <property type="entry name" value="Znf_RING"/>
</dbReference>
<dbReference type="GO" id="GO:0043240">
    <property type="term" value="C:Fanconi anaemia nuclear complex"/>
    <property type="evidence" value="ECO:0007669"/>
    <property type="project" value="InterPro"/>
</dbReference>
<feature type="domain" description="RING-type" evidence="4">
    <location>
        <begin position="329"/>
        <end position="385"/>
    </location>
</feature>
<dbReference type="Pfam" id="PF18891">
    <property type="entry name" value="FANCL_d3"/>
    <property type="match status" value="1"/>
</dbReference>
<dbReference type="SUPFAM" id="SSF57850">
    <property type="entry name" value="RING/U-box"/>
    <property type="match status" value="1"/>
</dbReference>
<dbReference type="InterPro" id="IPR044037">
    <property type="entry name" value="FANCL_d3"/>
</dbReference>
<dbReference type="GO" id="GO:0006513">
    <property type="term" value="P:protein monoubiquitination"/>
    <property type="evidence" value="ECO:0007669"/>
    <property type="project" value="TreeGrafter"/>
</dbReference>
<dbReference type="InterPro" id="IPR026850">
    <property type="entry name" value="FANCL_C"/>
</dbReference>
<dbReference type="GO" id="GO:0061630">
    <property type="term" value="F:ubiquitin protein ligase activity"/>
    <property type="evidence" value="ECO:0007669"/>
    <property type="project" value="TreeGrafter"/>
</dbReference>
<keyword evidence="6" id="KW-1185">Reference proteome</keyword>
<evidence type="ECO:0000313" key="5">
    <source>
        <dbReference type="EnsemblMetazoa" id="XP_016659492.1"/>
    </source>
</evidence>
<dbReference type="OrthoDB" id="10263265at2759"/>
<dbReference type="GO" id="GO:0036297">
    <property type="term" value="P:interstrand cross-link repair"/>
    <property type="evidence" value="ECO:0007669"/>
    <property type="project" value="InterPro"/>
</dbReference>
<dbReference type="Gene3D" id="3.10.110.20">
    <property type="entry name" value="RWD domain-like"/>
    <property type="match status" value="1"/>
</dbReference>
<reference evidence="5" key="2">
    <citation type="submission" date="2022-06" db="UniProtKB">
        <authorList>
            <consortium name="EnsemblMetazoa"/>
        </authorList>
    </citation>
    <scope>IDENTIFICATION</scope>
</reference>
<dbReference type="GeneID" id="100161477"/>
<sequence length="400" mass="46660">MIDLSMWENFPMLIPSKNCKSWKGYISLNTYSVYIEIFCPNIPLLDNLKVQIPELEAFNFHQFDLKETIEIVKQKTHSLPEFLKELIPVLVKVWKQDTSINVPNSSYIFNEEKFHSVIQEVNLYGQYVHTIDENLKHITFNVLDMCKHSHFIKIFIPDEYPMIKKQPLCFETMVPSVSLNLFLKMTTILNLFETFKNVVNELSNFWNVHNEIISTCNPIGSYTFRDVNYRIPIGLGCCNILLDIHVCVEVEVDPLNPLNCPKFHLHGRPASMEKFQKRLNEINPILIWSTENSFKENILNVFEVPTLQSQYEEEKPEHYIASQNDLNCCCICYDQLDMALKNQTKSCVNEKCDALYHMSCICEWLLNSGSTPMFEHLQGKCPQCEEDMLVALENFDLIKT</sequence>
<organism evidence="5 6">
    <name type="scientific">Acyrthosiphon pisum</name>
    <name type="common">Pea aphid</name>
    <dbReference type="NCBI Taxonomy" id="7029"/>
    <lineage>
        <taxon>Eukaryota</taxon>
        <taxon>Metazoa</taxon>
        <taxon>Ecdysozoa</taxon>
        <taxon>Arthropoda</taxon>
        <taxon>Hexapoda</taxon>
        <taxon>Insecta</taxon>
        <taxon>Pterygota</taxon>
        <taxon>Neoptera</taxon>
        <taxon>Paraneoptera</taxon>
        <taxon>Hemiptera</taxon>
        <taxon>Sternorrhyncha</taxon>
        <taxon>Aphidomorpha</taxon>
        <taxon>Aphidoidea</taxon>
        <taxon>Aphididae</taxon>
        <taxon>Macrosiphini</taxon>
        <taxon>Acyrthosiphon</taxon>
    </lineage>
</organism>
<keyword evidence="2" id="KW-0862">Zinc</keyword>
<evidence type="ECO:0000256" key="1">
    <source>
        <dbReference type="ARBA" id="ARBA00022771"/>
    </source>
</evidence>
<keyword evidence="1 3" id="KW-0863">Zinc-finger</keyword>
<dbReference type="Pfam" id="PF18890">
    <property type="entry name" value="FANCL_d2"/>
    <property type="match status" value="1"/>
</dbReference>
<accession>A0A8R2D4P6</accession>
<dbReference type="InterPro" id="IPR016135">
    <property type="entry name" value="UBQ-conjugating_enzyme/RWD"/>
</dbReference>
<reference evidence="6" key="1">
    <citation type="submission" date="2010-06" db="EMBL/GenBank/DDBJ databases">
        <authorList>
            <person name="Jiang H."/>
            <person name="Abraham K."/>
            <person name="Ali S."/>
            <person name="Alsbrooks S.L."/>
            <person name="Anim B.N."/>
            <person name="Anosike U.S."/>
            <person name="Attaway T."/>
            <person name="Bandaranaike D.P."/>
            <person name="Battles P.K."/>
            <person name="Bell S.N."/>
            <person name="Bell A.V."/>
            <person name="Beltran B."/>
            <person name="Bickham C."/>
            <person name="Bustamante Y."/>
            <person name="Caleb T."/>
            <person name="Canada A."/>
            <person name="Cardenas V."/>
            <person name="Carter K."/>
            <person name="Chacko J."/>
            <person name="Chandrabose M.N."/>
            <person name="Chavez D."/>
            <person name="Chavez A."/>
            <person name="Chen L."/>
            <person name="Chu H.-S."/>
            <person name="Claassen K.J."/>
            <person name="Cockrell R."/>
            <person name="Collins M."/>
            <person name="Cooper J.A."/>
            <person name="Cree A."/>
            <person name="Curry S.M."/>
            <person name="Da Y."/>
            <person name="Dao M.D."/>
            <person name="Das B."/>
            <person name="Davila M.-L."/>
            <person name="Davy-Carroll L."/>
            <person name="Denson S."/>
            <person name="Dinh H."/>
            <person name="Ebong V.E."/>
            <person name="Edwards J.R."/>
            <person name="Egan A."/>
            <person name="El-Daye J."/>
            <person name="Escobedo L."/>
            <person name="Fernandez S."/>
            <person name="Fernando P.R."/>
            <person name="Flagg N."/>
            <person name="Forbes L.D."/>
            <person name="Fowler R.G."/>
            <person name="Fu Q."/>
            <person name="Gabisi R.A."/>
            <person name="Ganer J."/>
            <person name="Garbino Pronczuk A."/>
            <person name="Garcia R.M."/>
            <person name="Garner T."/>
            <person name="Garrett T.E."/>
            <person name="Gonzalez D.A."/>
            <person name="Hamid H."/>
            <person name="Hawkins E.S."/>
            <person name="Hirani K."/>
            <person name="Hogues M.E."/>
            <person name="Hollins B."/>
            <person name="Hsiao C.-H."/>
            <person name="Jabil R."/>
            <person name="James M.L."/>
            <person name="Jhangiani S.N."/>
            <person name="Johnson B."/>
            <person name="Johnson Q."/>
            <person name="Joshi V."/>
            <person name="Kalu J.B."/>
            <person name="Kam C."/>
            <person name="Kashfia A."/>
            <person name="Keebler J."/>
            <person name="Kisamo H."/>
            <person name="Kovar C.L."/>
            <person name="Lago L.A."/>
            <person name="Lai C.-Y."/>
            <person name="Laidlaw J."/>
            <person name="Lara F."/>
            <person name="Le T.-K."/>
            <person name="Lee S.L."/>
            <person name="Legall F.H."/>
            <person name="Lemon S.J."/>
            <person name="Lewis L.R."/>
            <person name="Li B."/>
            <person name="Liu Y."/>
            <person name="Liu Y.-S."/>
            <person name="Lopez J."/>
            <person name="Lozado R.J."/>
            <person name="Lu J."/>
            <person name="Madu R.C."/>
            <person name="Maheshwari M."/>
            <person name="Maheshwari R."/>
            <person name="Malloy K."/>
            <person name="Martinez E."/>
            <person name="Mathew T."/>
            <person name="Mercado I.C."/>
            <person name="Mercado C."/>
            <person name="Meyer B."/>
            <person name="Montgomery K."/>
            <person name="Morgan M.B."/>
            <person name="Munidasa M."/>
            <person name="Nazareth L.V."/>
            <person name="Nelson J."/>
            <person name="Ng B.M."/>
            <person name="Nguyen N.B."/>
            <person name="Nguyen P.Q."/>
            <person name="Nguyen T."/>
            <person name="Obregon M."/>
            <person name="Okwuonu G.O."/>
            <person name="Onwere C.G."/>
            <person name="Orozco G."/>
            <person name="Parra A."/>
            <person name="Patel S."/>
            <person name="Patil S."/>
            <person name="Perez A."/>
            <person name="Perez Y."/>
            <person name="Pham C."/>
            <person name="Primus E.L."/>
            <person name="Pu L.-L."/>
            <person name="Puazo M."/>
            <person name="Qin X."/>
            <person name="Quiroz J.B."/>
            <person name="Reese J."/>
            <person name="Richards S."/>
            <person name="Rives C.M."/>
            <person name="Robberts R."/>
            <person name="Ruiz S.J."/>
            <person name="Ruiz M.J."/>
            <person name="Santibanez J."/>
            <person name="Schneider B.W."/>
            <person name="Sisson I."/>
            <person name="Smith M."/>
            <person name="Sodergren E."/>
            <person name="Song X.-Z."/>
            <person name="Song B.B."/>
            <person name="Summersgill H."/>
            <person name="Thelus R."/>
            <person name="Thornton R.D."/>
            <person name="Trejos Z.Y."/>
            <person name="Usmani K."/>
            <person name="Vattathil S."/>
            <person name="Villasana D."/>
            <person name="Walker D.L."/>
            <person name="Wang S."/>
            <person name="Wang K."/>
            <person name="White C.S."/>
            <person name="Williams A.C."/>
            <person name="Williamson J."/>
            <person name="Wilson K."/>
            <person name="Woghiren I.O."/>
            <person name="Woodworth J.R."/>
            <person name="Worley K.C."/>
            <person name="Wright R.A."/>
            <person name="Wu W."/>
            <person name="Young L."/>
            <person name="Zhang L."/>
            <person name="Zhang J."/>
            <person name="Zhu Y."/>
            <person name="Muzny D.M."/>
            <person name="Weinstock G."/>
            <person name="Gibbs R.A."/>
        </authorList>
    </citation>
    <scope>NUCLEOTIDE SEQUENCE [LARGE SCALE GENOMIC DNA]</scope>
    <source>
        <strain evidence="6">LSR1</strain>
    </source>
</reference>
<dbReference type="PANTHER" id="PTHR13206">
    <property type="entry name" value="UBIQUITIN LIGASE PROTEIN PHF9 FANCONI ANEMIA GROUP L PROTEIN"/>
    <property type="match status" value="1"/>
</dbReference>
<dbReference type="GO" id="GO:0008270">
    <property type="term" value="F:zinc ion binding"/>
    <property type="evidence" value="ECO:0007669"/>
    <property type="project" value="UniProtKB-KW"/>
</dbReference>
<dbReference type="Gene3D" id="3.30.40.10">
    <property type="entry name" value="Zinc/RING finger domain, C3HC4 (zinc finger)"/>
    <property type="match status" value="1"/>
</dbReference>
<dbReference type="EnsemblMetazoa" id="XM_016804003.2">
    <property type="protein sequence ID" value="XP_016659492.1"/>
    <property type="gene ID" value="LOC100161477"/>
</dbReference>
<evidence type="ECO:0000256" key="2">
    <source>
        <dbReference type="ARBA" id="ARBA00022833"/>
    </source>
</evidence>
<proteinExistence type="predicted"/>
<dbReference type="SMART" id="SM01197">
    <property type="entry name" value="FANCL_C"/>
    <property type="match status" value="1"/>
</dbReference>
<dbReference type="PANTHER" id="PTHR13206:SF0">
    <property type="entry name" value="E3 UBIQUITIN-PROTEIN LIGASE FANCL"/>
    <property type="match status" value="1"/>
</dbReference>
<dbReference type="InterPro" id="IPR026848">
    <property type="entry name" value="Fancl"/>
</dbReference>
<keyword evidence="1 3" id="KW-0479">Metal-binding</keyword>
<dbReference type="InterPro" id="IPR013083">
    <property type="entry name" value="Znf_RING/FYVE/PHD"/>
</dbReference>
<evidence type="ECO:0000313" key="6">
    <source>
        <dbReference type="Proteomes" id="UP000007819"/>
    </source>
</evidence>
<dbReference type="RefSeq" id="XP_016659492.1">
    <property type="nucleotide sequence ID" value="XM_016804003.2"/>
</dbReference>
<name>A0A8R2D4P6_ACYPI</name>
<dbReference type="Gene3D" id="3.10.110.10">
    <property type="entry name" value="Ubiquitin Conjugating Enzyme"/>
    <property type="match status" value="1"/>
</dbReference>
<dbReference type="AlphaFoldDB" id="A0A8R2D4P6"/>
<protein>
    <recommendedName>
        <fullName evidence="4">RING-type domain-containing protein</fullName>
    </recommendedName>
</protein>
<evidence type="ECO:0000259" key="4">
    <source>
        <dbReference type="PROSITE" id="PS50089"/>
    </source>
</evidence>